<evidence type="ECO:0000256" key="13">
    <source>
        <dbReference type="SAM" id="MobiDB-lite"/>
    </source>
</evidence>
<dbReference type="GO" id="GO:0046872">
    <property type="term" value="F:metal ion binding"/>
    <property type="evidence" value="ECO:0007669"/>
    <property type="project" value="UniProtKB-KW"/>
</dbReference>
<dbReference type="EMBL" id="JACXIY010000027">
    <property type="protein sequence ID" value="MBD2871098.1"/>
    <property type="molecule type" value="Genomic_DNA"/>
</dbReference>
<dbReference type="SUPFAM" id="SSF53613">
    <property type="entry name" value="Ribokinase-like"/>
    <property type="match status" value="1"/>
</dbReference>
<evidence type="ECO:0000259" key="14">
    <source>
        <dbReference type="Pfam" id="PF00294"/>
    </source>
</evidence>
<gene>
    <name evidence="12 15" type="primary">rbsK</name>
    <name evidence="15" type="ORF">IDH41_21160</name>
</gene>
<feature type="binding site" evidence="12">
    <location>
        <begin position="12"/>
        <end position="14"/>
    </location>
    <ligand>
        <name>substrate</name>
    </ligand>
</feature>
<feature type="binding site" evidence="12">
    <location>
        <begin position="220"/>
        <end position="225"/>
    </location>
    <ligand>
        <name>ATP</name>
        <dbReference type="ChEBI" id="CHEBI:30616"/>
    </ligand>
</feature>
<evidence type="ECO:0000256" key="2">
    <source>
        <dbReference type="ARBA" id="ARBA00012035"/>
    </source>
</evidence>
<dbReference type="InterPro" id="IPR002173">
    <property type="entry name" value="Carboh/pur_kinase_PfkB_CS"/>
</dbReference>
<keyword evidence="4 12" id="KW-0808">Transferase</keyword>
<dbReference type="GO" id="GO:0005829">
    <property type="term" value="C:cytosol"/>
    <property type="evidence" value="ECO:0007669"/>
    <property type="project" value="TreeGrafter"/>
</dbReference>
<feature type="binding site" evidence="12">
    <location>
        <position position="140"/>
    </location>
    <ligand>
        <name>substrate</name>
    </ligand>
</feature>
<evidence type="ECO:0000256" key="6">
    <source>
        <dbReference type="ARBA" id="ARBA00022741"/>
    </source>
</evidence>
<keyword evidence="12" id="KW-0963">Cytoplasm</keyword>
<dbReference type="CDD" id="cd01174">
    <property type="entry name" value="ribokinase"/>
    <property type="match status" value="1"/>
</dbReference>
<dbReference type="PROSITE" id="PS00584">
    <property type="entry name" value="PFKB_KINASES_2"/>
    <property type="match status" value="1"/>
</dbReference>
<evidence type="ECO:0000256" key="3">
    <source>
        <dbReference type="ARBA" id="ARBA00016943"/>
    </source>
</evidence>
<comment type="caution">
    <text evidence="12">Lacks conserved residue(s) required for the propagation of feature annotation.</text>
</comment>
<feature type="region of interest" description="Disordered" evidence="13">
    <location>
        <begin position="287"/>
        <end position="311"/>
    </location>
</feature>
<evidence type="ECO:0000256" key="10">
    <source>
        <dbReference type="ARBA" id="ARBA00022958"/>
    </source>
</evidence>
<dbReference type="PANTHER" id="PTHR10584:SF166">
    <property type="entry name" value="RIBOKINASE"/>
    <property type="match status" value="1"/>
</dbReference>
<keyword evidence="5 12" id="KW-0479">Metal-binding</keyword>
<dbReference type="GO" id="GO:0004747">
    <property type="term" value="F:ribokinase activity"/>
    <property type="evidence" value="ECO:0007669"/>
    <property type="project" value="UniProtKB-UniRule"/>
</dbReference>
<comment type="catalytic activity">
    <reaction evidence="12">
        <text>D-ribose + ATP = D-ribose 5-phosphate + ADP + H(+)</text>
        <dbReference type="Rhea" id="RHEA:13697"/>
        <dbReference type="ChEBI" id="CHEBI:15378"/>
        <dbReference type="ChEBI" id="CHEBI:30616"/>
        <dbReference type="ChEBI" id="CHEBI:47013"/>
        <dbReference type="ChEBI" id="CHEBI:78346"/>
        <dbReference type="ChEBI" id="CHEBI:456216"/>
        <dbReference type="EC" id="2.7.1.15"/>
    </reaction>
</comment>
<feature type="binding site" evidence="12">
    <location>
        <begin position="251"/>
        <end position="252"/>
    </location>
    <ligand>
        <name>ATP</name>
        <dbReference type="ChEBI" id="CHEBI:30616"/>
    </ligand>
</feature>
<evidence type="ECO:0000256" key="5">
    <source>
        <dbReference type="ARBA" id="ARBA00022723"/>
    </source>
</evidence>
<keyword evidence="16" id="KW-1185">Reference proteome</keyword>
<comment type="subcellular location">
    <subcellularLocation>
        <location evidence="12">Cytoplasm</location>
    </subcellularLocation>
</comment>
<organism evidence="15 16">
    <name type="scientific">Paenibacillus arenilitoris</name>
    <dbReference type="NCBI Taxonomy" id="2772299"/>
    <lineage>
        <taxon>Bacteria</taxon>
        <taxon>Bacillati</taxon>
        <taxon>Bacillota</taxon>
        <taxon>Bacilli</taxon>
        <taxon>Bacillales</taxon>
        <taxon>Paenibacillaceae</taxon>
        <taxon>Paenibacillus</taxon>
    </lineage>
</organism>
<feature type="binding site" evidence="12">
    <location>
        <begin position="40"/>
        <end position="44"/>
    </location>
    <ligand>
        <name>substrate</name>
    </ligand>
</feature>
<sequence length="311" mass="32427">MEEKVVVVGSLNMDIVAHVDRLPKEGETIQGFGVYEAPGGKGGNQAAAIGKLEVPVSMIGRIGSDANGDSLLASLRQSGVNTEAVLATESATGLAFIAVDEAGSNQIIVAPGANGELSAADIEGQRQLFEQCSLVVLQLEIPLETALYALRLAKQLGKTTILNPAPARRLDAELLGCVDYLIPNEHELLAMTGKSELDEAGLSSAAAELLEKGAKAIVVTLGDKGCFYTDGAVSEYFGAIRVDALDTTAAGDSFIGGFAAGYAVERDVRKAIRQAIAASSITVTRRGAQSSLPSRDEVDSQLNRRKAGKRA</sequence>
<dbReference type="InterPro" id="IPR029056">
    <property type="entry name" value="Ribokinase-like"/>
</dbReference>
<name>A0A927H7X4_9BACL</name>
<dbReference type="AlphaFoldDB" id="A0A927H7X4"/>
<comment type="activity regulation">
    <text evidence="12">Activated by a monovalent cation that binds near, but not in, the active site. The most likely occupant of the site in vivo is potassium. Ion binding induces a conformational change that may alter substrate affinity.</text>
</comment>
<keyword evidence="6 12" id="KW-0547">Nucleotide-binding</keyword>
<dbReference type="EC" id="2.7.1.15" evidence="2 12"/>
<dbReference type="InterPro" id="IPR002139">
    <property type="entry name" value="Ribo/fructo_kinase"/>
</dbReference>
<dbReference type="Proteomes" id="UP000632125">
    <property type="component" value="Unassembled WGS sequence"/>
</dbReference>
<comment type="function">
    <text evidence="12">Catalyzes the phosphorylation of ribose at O-5 in a reaction requiring ATP and magnesium. The resulting D-ribose-5-phosphate can then be used either for sythesis of nucleotides, histidine, and tryptophan, or as a component of the pentose phosphate pathway.</text>
</comment>
<evidence type="ECO:0000313" key="16">
    <source>
        <dbReference type="Proteomes" id="UP000632125"/>
    </source>
</evidence>
<comment type="subunit">
    <text evidence="12">Homodimer.</text>
</comment>
<evidence type="ECO:0000256" key="1">
    <source>
        <dbReference type="ARBA" id="ARBA00005380"/>
    </source>
</evidence>
<dbReference type="GO" id="GO:0005524">
    <property type="term" value="F:ATP binding"/>
    <property type="evidence" value="ECO:0007669"/>
    <property type="project" value="UniProtKB-UniRule"/>
</dbReference>
<accession>A0A927H7X4</accession>
<evidence type="ECO:0000256" key="8">
    <source>
        <dbReference type="ARBA" id="ARBA00022840"/>
    </source>
</evidence>
<evidence type="ECO:0000313" key="15">
    <source>
        <dbReference type="EMBL" id="MBD2871098.1"/>
    </source>
</evidence>
<dbReference type="InterPro" id="IPR011877">
    <property type="entry name" value="Ribokinase"/>
</dbReference>
<feature type="binding site" evidence="12">
    <location>
        <position position="285"/>
    </location>
    <ligand>
        <name>K(+)</name>
        <dbReference type="ChEBI" id="CHEBI:29103"/>
    </ligand>
</feature>
<dbReference type="Gene3D" id="3.40.1190.20">
    <property type="match status" value="1"/>
</dbReference>
<dbReference type="HAMAP" id="MF_01987">
    <property type="entry name" value="Ribokinase"/>
    <property type="match status" value="1"/>
</dbReference>
<dbReference type="NCBIfam" id="TIGR02152">
    <property type="entry name" value="D_ribokin_bact"/>
    <property type="match status" value="1"/>
</dbReference>
<evidence type="ECO:0000256" key="7">
    <source>
        <dbReference type="ARBA" id="ARBA00022777"/>
    </source>
</evidence>
<keyword evidence="7 12" id="KW-0418">Kinase</keyword>
<feature type="binding site" evidence="12">
    <location>
        <position position="248"/>
    </location>
    <ligand>
        <name>K(+)</name>
        <dbReference type="ChEBI" id="CHEBI:29103"/>
    </ligand>
</feature>
<dbReference type="InterPro" id="IPR011611">
    <property type="entry name" value="PfkB_dom"/>
</dbReference>
<feature type="binding site" evidence="12">
    <location>
        <position position="252"/>
    </location>
    <ligand>
        <name>substrate</name>
    </ligand>
</feature>
<feature type="binding site" evidence="12">
    <location>
        <position position="287"/>
    </location>
    <ligand>
        <name>K(+)</name>
        <dbReference type="ChEBI" id="CHEBI:29103"/>
    </ligand>
</feature>
<dbReference type="PANTHER" id="PTHR10584">
    <property type="entry name" value="SUGAR KINASE"/>
    <property type="match status" value="1"/>
</dbReference>
<comment type="cofactor">
    <cofactor evidence="12">
        <name>Mg(2+)</name>
        <dbReference type="ChEBI" id="CHEBI:18420"/>
    </cofactor>
    <text evidence="12">Requires a divalent cation, most likely magnesium in vivo, as an electrophilic catalyst to aid phosphoryl group transfer. It is the chelate of the metal and the nucleotide that is the actual substrate.</text>
</comment>
<comment type="pathway">
    <text evidence="12">Carbohydrate metabolism; D-ribose degradation; D-ribose 5-phosphate from beta-D-ribopyranose: step 2/2.</text>
</comment>
<dbReference type="PRINTS" id="PR00990">
    <property type="entry name" value="RIBOKINASE"/>
</dbReference>
<dbReference type="Pfam" id="PF00294">
    <property type="entry name" value="PfkB"/>
    <property type="match status" value="1"/>
</dbReference>
<comment type="caution">
    <text evidence="15">The sequence shown here is derived from an EMBL/GenBank/DDBJ whole genome shotgun (WGS) entry which is preliminary data.</text>
</comment>
<feature type="binding site" evidence="12">
    <location>
        <position position="282"/>
    </location>
    <ligand>
        <name>K(+)</name>
        <dbReference type="ChEBI" id="CHEBI:29103"/>
    </ligand>
</feature>
<keyword evidence="10 12" id="KW-0630">Potassium</keyword>
<comment type="similarity">
    <text evidence="12">Belongs to the carbohydrate kinase PfkB family. Ribokinase subfamily.</text>
</comment>
<proteinExistence type="inferred from homology"/>
<evidence type="ECO:0000256" key="4">
    <source>
        <dbReference type="ARBA" id="ARBA00022679"/>
    </source>
</evidence>
<dbReference type="GO" id="GO:0019303">
    <property type="term" value="P:D-ribose catabolic process"/>
    <property type="evidence" value="ECO:0007669"/>
    <property type="project" value="UniProtKB-UniRule"/>
</dbReference>
<evidence type="ECO:0000256" key="11">
    <source>
        <dbReference type="ARBA" id="ARBA00023277"/>
    </source>
</evidence>
<feature type="active site" description="Proton acceptor" evidence="12">
    <location>
        <position position="252"/>
    </location>
</feature>
<feature type="binding site" evidence="12">
    <location>
        <position position="184"/>
    </location>
    <ligand>
        <name>ATP</name>
        <dbReference type="ChEBI" id="CHEBI:30616"/>
    </ligand>
</feature>
<feature type="domain" description="Carbohydrate kinase PfkB" evidence="14">
    <location>
        <begin position="3"/>
        <end position="294"/>
    </location>
</feature>
<reference evidence="15" key="1">
    <citation type="submission" date="2020-09" db="EMBL/GenBank/DDBJ databases">
        <title>A novel bacterium of genus Paenibacillus, isolated from South China Sea.</title>
        <authorList>
            <person name="Huang H."/>
            <person name="Mo K."/>
            <person name="Hu Y."/>
        </authorList>
    </citation>
    <scope>NUCLEOTIDE SEQUENCE</scope>
    <source>
        <strain evidence="15">IB182493</strain>
    </source>
</reference>
<evidence type="ECO:0000256" key="12">
    <source>
        <dbReference type="HAMAP-Rule" id="MF_01987"/>
    </source>
</evidence>
<keyword evidence="11 12" id="KW-0119">Carbohydrate metabolism</keyword>
<keyword evidence="8 12" id="KW-0067">ATP-binding</keyword>
<feature type="binding site" evidence="12">
    <location>
        <position position="291"/>
    </location>
    <ligand>
        <name>K(+)</name>
        <dbReference type="ChEBI" id="CHEBI:29103"/>
    </ligand>
</feature>
<protein>
    <recommendedName>
        <fullName evidence="3 12">Ribokinase</fullName>
        <shortName evidence="12">RK</shortName>
        <ecNumber evidence="2 12">2.7.1.15</ecNumber>
    </recommendedName>
</protein>
<dbReference type="RefSeq" id="WP_190864576.1">
    <property type="nucleotide sequence ID" value="NZ_JACXIY010000027.1"/>
</dbReference>
<evidence type="ECO:0000256" key="9">
    <source>
        <dbReference type="ARBA" id="ARBA00022842"/>
    </source>
</evidence>
<keyword evidence="9 12" id="KW-0460">Magnesium</keyword>
<feature type="binding site" evidence="12">
    <location>
        <position position="246"/>
    </location>
    <ligand>
        <name>K(+)</name>
        <dbReference type="ChEBI" id="CHEBI:29103"/>
    </ligand>
</feature>
<comment type="similarity">
    <text evidence="1">Belongs to the carbohydrate kinase pfkB family.</text>
</comment>